<evidence type="ECO:0000313" key="2">
    <source>
        <dbReference type="EMBL" id="MBG9377249.1"/>
    </source>
</evidence>
<evidence type="ECO:0000259" key="1">
    <source>
        <dbReference type="Pfam" id="PF12680"/>
    </source>
</evidence>
<dbReference type="Proteomes" id="UP000628448">
    <property type="component" value="Unassembled WGS sequence"/>
</dbReference>
<dbReference type="Gene3D" id="3.10.450.50">
    <property type="match status" value="1"/>
</dbReference>
<dbReference type="AlphaFoldDB" id="A0A931GY32"/>
<name>A0A931GY32_9BACT</name>
<dbReference type="InterPro" id="IPR037401">
    <property type="entry name" value="SnoaL-like"/>
</dbReference>
<protein>
    <submittedName>
        <fullName evidence="2">Nuclear transport factor 2 family protein</fullName>
    </submittedName>
</protein>
<dbReference type="InterPro" id="IPR032710">
    <property type="entry name" value="NTF2-like_dom_sf"/>
</dbReference>
<feature type="domain" description="SnoaL-like" evidence="1">
    <location>
        <begin position="9"/>
        <end position="109"/>
    </location>
</feature>
<evidence type="ECO:0000313" key="3">
    <source>
        <dbReference type="Proteomes" id="UP000628448"/>
    </source>
</evidence>
<gene>
    <name evidence="2" type="ORF">I5907_13490</name>
</gene>
<accession>A0A931GY32</accession>
<organism evidence="2 3">
    <name type="scientific">Panacibacter microcysteis</name>
    <dbReference type="NCBI Taxonomy" id="2793269"/>
    <lineage>
        <taxon>Bacteria</taxon>
        <taxon>Pseudomonadati</taxon>
        <taxon>Bacteroidota</taxon>
        <taxon>Chitinophagia</taxon>
        <taxon>Chitinophagales</taxon>
        <taxon>Chitinophagaceae</taxon>
        <taxon>Panacibacter</taxon>
    </lineage>
</organism>
<dbReference type="SUPFAM" id="SSF54427">
    <property type="entry name" value="NTF2-like"/>
    <property type="match status" value="1"/>
</dbReference>
<dbReference type="EMBL" id="JADWYR010000002">
    <property type="protein sequence ID" value="MBG9377249.1"/>
    <property type="molecule type" value="Genomic_DNA"/>
</dbReference>
<dbReference type="Pfam" id="PF12680">
    <property type="entry name" value="SnoaL_2"/>
    <property type="match status" value="1"/>
</dbReference>
<proteinExistence type="predicted"/>
<sequence>MSSNTALIKAFYEAFRTKDYKTMQACYADNATFRDPVFKDLNSEQVKAMWQMLLTKATDLHIEYANISANEHNGSAEWTAKYTFSGTGNKVINHIKASFVFGDGKILQHTDTFNFRTWAGQALGTKGKLLGWTSFLHNKVSAQARKNLERFMRH</sequence>
<keyword evidence="3" id="KW-1185">Reference proteome</keyword>
<dbReference type="RefSeq" id="WP_196991343.1">
    <property type="nucleotide sequence ID" value="NZ_JADWYR010000002.1"/>
</dbReference>
<reference evidence="2" key="1">
    <citation type="submission" date="2020-11" db="EMBL/GenBank/DDBJ databases">
        <title>Bacterial whole genome sequence for Panacibacter sp. DH6.</title>
        <authorList>
            <person name="Le V."/>
            <person name="Ko S."/>
            <person name="Ahn C.-Y."/>
            <person name="Oh H.-M."/>
        </authorList>
    </citation>
    <scope>NUCLEOTIDE SEQUENCE</scope>
    <source>
        <strain evidence="2">DH6</strain>
    </source>
</reference>
<comment type="caution">
    <text evidence="2">The sequence shown here is derived from an EMBL/GenBank/DDBJ whole genome shotgun (WGS) entry which is preliminary data.</text>
</comment>